<keyword evidence="11" id="KW-0732">Signal</keyword>
<dbReference type="GO" id="GO:0005576">
    <property type="term" value="C:extracellular region"/>
    <property type="evidence" value="ECO:0007669"/>
    <property type="project" value="UniProtKB-SubCell"/>
</dbReference>
<evidence type="ECO:0000256" key="4">
    <source>
        <dbReference type="ARBA" id="ARBA00007495"/>
    </source>
</evidence>
<evidence type="ECO:0000256" key="2">
    <source>
        <dbReference type="ARBA" id="ARBA00004613"/>
    </source>
</evidence>
<dbReference type="STRING" id="342668.A0A2P2SXH4"/>
<comment type="subcellular location">
    <subcellularLocation>
        <location evidence="2">Secreted</location>
    </subcellularLocation>
</comment>
<feature type="chain" id="PRO_5015145987" description="Beta-xylanase" evidence="11">
    <location>
        <begin position="20"/>
        <end position="373"/>
    </location>
</feature>
<evidence type="ECO:0000256" key="11">
    <source>
        <dbReference type="SAM" id="SignalP"/>
    </source>
</evidence>
<evidence type="ECO:0000259" key="12">
    <source>
        <dbReference type="PROSITE" id="PS51760"/>
    </source>
</evidence>
<keyword evidence="10" id="KW-0326">Glycosidase</keyword>
<dbReference type="Gene3D" id="3.20.20.80">
    <property type="entry name" value="Glycosidases"/>
    <property type="match status" value="1"/>
</dbReference>
<dbReference type="SMART" id="SM00633">
    <property type="entry name" value="Glyco_10"/>
    <property type="match status" value="1"/>
</dbReference>
<evidence type="ECO:0000256" key="3">
    <source>
        <dbReference type="ARBA" id="ARBA00004851"/>
    </source>
</evidence>
<dbReference type="GeneID" id="28833485"/>
<evidence type="ECO:0000256" key="9">
    <source>
        <dbReference type="ARBA" id="ARBA00023326"/>
    </source>
</evidence>
<keyword evidence="6" id="KW-0858">Xylan degradation</keyword>
<dbReference type="InterPro" id="IPR017853">
    <property type="entry name" value="GH"/>
</dbReference>
<dbReference type="AlphaFoldDB" id="A0A2P2SXH4"/>
<dbReference type="GO" id="GO:0031176">
    <property type="term" value="F:endo-1,4-beta-xylanase activity"/>
    <property type="evidence" value="ECO:0007669"/>
    <property type="project" value="UniProtKB-EC"/>
</dbReference>
<dbReference type="EC" id="3.2.1.8" evidence="10"/>
<proteinExistence type="inferred from homology"/>
<reference evidence="13 14" key="1">
    <citation type="submission" date="2016-03" db="EMBL/GenBank/DDBJ databases">
        <title>Comparative genomics of Pseudogymnoascus destructans, the fungus causing white-nose syndrome of bats.</title>
        <authorList>
            <person name="Palmer J.M."/>
            <person name="Drees K.P."/>
            <person name="Foster J.T."/>
            <person name="Lindner D.L."/>
        </authorList>
    </citation>
    <scope>NUCLEOTIDE SEQUENCE [LARGE SCALE GENOMIC DNA]</scope>
    <source>
        <strain evidence="13 14">UAMH 10579</strain>
    </source>
</reference>
<evidence type="ECO:0000313" key="13">
    <source>
        <dbReference type="EMBL" id="OBU01554.1"/>
    </source>
</evidence>
<dbReference type="OrthoDB" id="3055998at2759"/>
<protein>
    <recommendedName>
        <fullName evidence="10">Beta-xylanase</fullName>
        <ecNumber evidence="10">3.2.1.8</ecNumber>
    </recommendedName>
</protein>
<feature type="signal peptide" evidence="11">
    <location>
        <begin position="1"/>
        <end position="19"/>
    </location>
</feature>
<dbReference type="PRINTS" id="PR00134">
    <property type="entry name" value="GLHYDRLASE10"/>
</dbReference>
<dbReference type="EMBL" id="KV460206">
    <property type="protein sequence ID" value="OBU01554.1"/>
    <property type="molecule type" value="Genomic_DNA"/>
</dbReference>
<evidence type="ECO:0000313" key="14">
    <source>
        <dbReference type="Proteomes" id="UP000091956"/>
    </source>
</evidence>
<evidence type="ECO:0000256" key="1">
    <source>
        <dbReference type="ARBA" id="ARBA00000681"/>
    </source>
</evidence>
<comment type="pathway">
    <text evidence="3">Glycan degradation; xylan degradation.</text>
</comment>
<evidence type="ECO:0000256" key="7">
    <source>
        <dbReference type="ARBA" id="ARBA00022801"/>
    </source>
</evidence>
<dbReference type="Pfam" id="PF00331">
    <property type="entry name" value="Glyco_hydro_10"/>
    <property type="match status" value="1"/>
</dbReference>
<keyword evidence="9 10" id="KW-0624">Polysaccharide degradation</keyword>
<organism evidence="13 14">
    <name type="scientific">Pseudogymnoascus verrucosus</name>
    <dbReference type="NCBI Taxonomy" id="342668"/>
    <lineage>
        <taxon>Eukaryota</taxon>
        <taxon>Fungi</taxon>
        <taxon>Dikarya</taxon>
        <taxon>Ascomycota</taxon>
        <taxon>Pezizomycotina</taxon>
        <taxon>Leotiomycetes</taxon>
        <taxon>Thelebolales</taxon>
        <taxon>Thelebolaceae</taxon>
        <taxon>Pseudogymnoascus</taxon>
    </lineage>
</organism>
<comment type="catalytic activity">
    <reaction evidence="1 10">
        <text>Endohydrolysis of (1-&gt;4)-beta-D-xylosidic linkages in xylans.</text>
        <dbReference type="EC" id="3.2.1.8"/>
    </reaction>
</comment>
<keyword evidence="8 10" id="KW-0119">Carbohydrate metabolism</keyword>
<accession>A0A2P2SXH4</accession>
<gene>
    <name evidence="13" type="ORF">VE01_00099</name>
</gene>
<evidence type="ECO:0000256" key="10">
    <source>
        <dbReference type="RuleBase" id="RU361174"/>
    </source>
</evidence>
<dbReference type="PANTHER" id="PTHR31490:SF35">
    <property type="entry name" value="ENDO-1,4-BETA-XYLANASE"/>
    <property type="match status" value="1"/>
</dbReference>
<dbReference type="InterPro" id="IPR044846">
    <property type="entry name" value="GH10"/>
</dbReference>
<keyword evidence="7 10" id="KW-0378">Hydrolase</keyword>
<reference evidence="14" key="2">
    <citation type="journal article" date="2018" name="Nat. Commun.">
        <title>Extreme sensitivity to ultraviolet light in the fungal pathogen causing white-nose syndrome of bats.</title>
        <authorList>
            <person name="Palmer J.M."/>
            <person name="Drees K.P."/>
            <person name="Foster J.T."/>
            <person name="Lindner D.L."/>
        </authorList>
    </citation>
    <scope>NUCLEOTIDE SEQUENCE [LARGE SCALE GENOMIC DNA]</scope>
    <source>
        <strain evidence="14">UAMH 10579</strain>
    </source>
</reference>
<name>A0A2P2SXH4_9PEZI</name>
<keyword evidence="5" id="KW-0964">Secreted</keyword>
<dbReference type="PROSITE" id="PS51760">
    <property type="entry name" value="GH10_2"/>
    <property type="match status" value="1"/>
</dbReference>
<evidence type="ECO:0000256" key="5">
    <source>
        <dbReference type="ARBA" id="ARBA00022525"/>
    </source>
</evidence>
<keyword evidence="14" id="KW-1185">Reference proteome</keyword>
<dbReference type="Proteomes" id="UP000091956">
    <property type="component" value="Unassembled WGS sequence"/>
</dbReference>
<feature type="domain" description="GH10" evidence="12">
    <location>
        <begin position="45"/>
        <end position="357"/>
    </location>
</feature>
<evidence type="ECO:0000256" key="8">
    <source>
        <dbReference type="ARBA" id="ARBA00023277"/>
    </source>
</evidence>
<sequence length="373" mass="41491">MKFQASTLAAFVAIPAVSATLGWPWISPPNGIGHGGKNSDNDLLHTLAVKAGKKYFGTATDNGELNNKDYTKILNNKKQFGQLTPSNGQKWMYIEPEQNVFNFTNGEVVGNLAKKNHQILRCHTLVWHSQLPEWVEFGNWTKETLSAVVVNHITKVLTQWKGKCYAWDVINEAFNDDGTFRETVFYNVIGEDYFALAFKTAAKIDPSTKLYINDYNLEARSDKTRAVQKLVRSLKKQKVKIDGVGAQAHLIVGSTPSREAQIQNLQDFVATGVEVAQTELDIRLALPANATNLAQQSIDYENTVAACVAVKGCVGTTIWDFYDPYSWVPSVFAGEGAATLYFEDFTKHPAYWGVVKALASGGKHPHWPWPFNN</sequence>
<evidence type="ECO:0000256" key="6">
    <source>
        <dbReference type="ARBA" id="ARBA00022651"/>
    </source>
</evidence>
<dbReference type="InterPro" id="IPR001000">
    <property type="entry name" value="GH10_dom"/>
</dbReference>
<dbReference type="RefSeq" id="XP_018135286.1">
    <property type="nucleotide sequence ID" value="XM_018269632.1"/>
</dbReference>
<dbReference type="PANTHER" id="PTHR31490">
    <property type="entry name" value="GLYCOSYL HYDROLASE"/>
    <property type="match status" value="1"/>
</dbReference>
<comment type="similarity">
    <text evidence="4 10">Belongs to the glycosyl hydrolase 10 (cellulase F) family.</text>
</comment>
<dbReference type="GO" id="GO:0045493">
    <property type="term" value="P:xylan catabolic process"/>
    <property type="evidence" value="ECO:0007669"/>
    <property type="project" value="UniProtKB-KW"/>
</dbReference>
<dbReference type="SUPFAM" id="SSF51445">
    <property type="entry name" value="(Trans)glycosidases"/>
    <property type="match status" value="1"/>
</dbReference>